<dbReference type="KEGG" id="orm:HTY61_06370"/>
<dbReference type="GO" id="GO:0016020">
    <property type="term" value="C:membrane"/>
    <property type="evidence" value="ECO:0007669"/>
    <property type="project" value="GOC"/>
</dbReference>
<dbReference type="InterPro" id="IPR007691">
    <property type="entry name" value="LpxD"/>
</dbReference>
<evidence type="ECO:0000256" key="3">
    <source>
        <dbReference type="ARBA" id="ARBA00022679"/>
    </source>
</evidence>
<dbReference type="GO" id="GO:0016410">
    <property type="term" value="F:N-acyltransferase activity"/>
    <property type="evidence" value="ECO:0007669"/>
    <property type="project" value="InterPro"/>
</dbReference>
<keyword evidence="6 7" id="KW-0012">Acyltransferase</keyword>
<dbReference type="HAMAP" id="MF_00523">
    <property type="entry name" value="LpxD"/>
    <property type="match status" value="1"/>
</dbReference>
<name>A0A6N1VAX5_9HYPH</name>
<protein>
    <recommendedName>
        <fullName evidence="7">UDP-3-O-acylglucosamine N-acyltransferase</fullName>
        <ecNumber evidence="7">2.3.1.191</ecNumber>
    </recommendedName>
</protein>
<keyword evidence="3 7" id="KW-0808">Transferase</keyword>
<comment type="subunit">
    <text evidence="7">Homotrimer.</text>
</comment>
<dbReference type="RefSeq" id="WP_175276002.1">
    <property type="nucleotide sequence ID" value="NZ_CP054836.1"/>
</dbReference>
<dbReference type="InterPro" id="IPR018357">
    <property type="entry name" value="Hexapep_transf_CS"/>
</dbReference>
<dbReference type="NCBIfam" id="NF002060">
    <property type="entry name" value="PRK00892.1"/>
    <property type="match status" value="1"/>
</dbReference>
<keyword evidence="4 7" id="KW-0677">Repeat</keyword>
<dbReference type="InterPro" id="IPR001451">
    <property type="entry name" value="Hexapep"/>
</dbReference>
<evidence type="ECO:0000256" key="7">
    <source>
        <dbReference type="HAMAP-Rule" id="MF_00523"/>
    </source>
</evidence>
<comment type="similarity">
    <text evidence="7">Belongs to the transferase hexapeptide repeat family. LpxD subfamily.</text>
</comment>
<dbReference type="Gene3D" id="3.40.1390.10">
    <property type="entry name" value="MurE/MurF, N-terminal domain"/>
    <property type="match status" value="1"/>
</dbReference>
<evidence type="ECO:0000256" key="1">
    <source>
        <dbReference type="ARBA" id="ARBA00022516"/>
    </source>
</evidence>
<evidence type="ECO:0000256" key="4">
    <source>
        <dbReference type="ARBA" id="ARBA00022737"/>
    </source>
</evidence>
<comment type="function">
    <text evidence="7">Catalyzes the N-acylation of UDP-3-O-acylglucosamine using 3-hydroxyacyl-ACP as the acyl donor. Is involved in the biosynthesis of lipid A, a phosphorylated glycolipid that anchors the lipopolysaccharide to the outer membrane of the cell.</text>
</comment>
<dbReference type="PANTHER" id="PTHR43378:SF2">
    <property type="entry name" value="UDP-3-O-ACYLGLUCOSAMINE N-ACYLTRANSFERASE 1, MITOCHONDRIAL-RELATED"/>
    <property type="match status" value="1"/>
</dbReference>
<accession>A0A6N1VAX5</accession>
<dbReference type="EMBL" id="CP054836">
    <property type="protein sequence ID" value="QKV18106.1"/>
    <property type="molecule type" value="Genomic_DNA"/>
</dbReference>
<dbReference type="NCBIfam" id="TIGR01853">
    <property type="entry name" value="lipid_A_lpxD"/>
    <property type="match status" value="1"/>
</dbReference>
<dbReference type="PROSITE" id="PS00101">
    <property type="entry name" value="HEXAPEP_TRANSFERASES"/>
    <property type="match status" value="1"/>
</dbReference>
<dbReference type="Proteomes" id="UP000509367">
    <property type="component" value="Chromosome"/>
</dbReference>
<dbReference type="GO" id="GO:0103118">
    <property type="term" value="F:UDP-3-O-[(3R)-3-hydroxyacyl]-glucosamine N-acyltransferase activity"/>
    <property type="evidence" value="ECO:0007669"/>
    <property type="project" value="UniProtKB-EC"/>
</dbReference>
<comment type="pathway">
    <text evidence="7">Bacterial outer membrane biogenesis; LPS lipid A biosynthesis.</text>
</comment>
<keyword evidence="5 7" id="KW-0443">Lipid metabolism</keyword>
<organism evidence="8 9">
    <name type="scientific">Oricola thermophila</name>
    <dbReference type="NCBI Taxonomy" id="2742145"/>
    <lineage>
        <taxon>Bacteria</taxon>
        <taxon>Pseudomonadati</taxon>
        <taxon>Pseudomonadota</taxon>
        <taxon>Alphaproteobacteria</taxon>
        <taxon>Hyphomicrobiales</taxon>
        <taxon>Ahrensiaceae</taxon>
        <taxon>Oricola</taxon>
    </lineage>
</organism>
<feature type="active site" description="Proton acceptor" evidence="7">
    <location>
        <position position="260"/>
    </location>
</feature>
<dbReference type="PANTHER" id="PTHR43378">
    <property type="entry name" value="UDP-3-O-ACYLGLUCOSAMINE N-ACYLTRANSFERASE"/>
    <property type="match status" value="1"/>
</dbReference>
<dbReference type="Gene3D" id="2.160.10.10">
    <property type="entry name" value="Hexapeptide repeat proteins"/>
    <property type="match status" value="1"/>
</dbReference>
<dbReference type="UniPathway" id="UPA00973"/>
<gene>
    <name evidence="7 8" type="primary">lpxD</name>
    <name evidence="8" type="ORF">HTY61_06370</name>
</gene>
<evidence type="ECO:0000256" key="2">
    <source>
        <dbReference type="ARBA" id="ARBA00022556"/>
    </source>
</evidence>
<dbReference type="Pfam" id="PF14602">
    <property type="entry name" value="Hexapep_2"/>
    <property type="match status" value="1"/>
</dbReference>
<comment type="catalytic activity">
    <reaction evidence="7">
        <text>a UDP-3-O-[(3R)-3-hydroxyacyl]-alpha-D-glucosamine + a (3R)-hydroxyacyl-[ACP] = a UDP-2-N,3-O-bis[(3R)-3-hydroxyacyl]-alpha-D-glucosamine + holo-[ACP] + H(+)</text>
        <dbReference type="Rhea" id="RHEA:53836"/>
        <dbReference type="Rhea" id="RHEA-COMP:9685"/>
        <dbReference type="Rhea" id="RHEA-COMP:9945"/>
        <dbReference type="ChEBI" id="CHEBI:15378"/>
        <dbReference type="ChEBI" id="CHEBI:64479"/>
        <dbReference type="ChEBI" id="CHEBI:78827"/>
        <dbReference type="ChEBI" id="CHEBI:137740"/>
        <dbReference type="ChEBI" id="CHEBI:137748"/>
        <dbReference type="EC" id="2.3.1.191"/>
    </reaction>
</comment>
<dbReference type="EC" id="2.3.1.191" evidence="7"/>
<dbReference type="SUPFAM" id="SSF51161">
    <property type="entry name" value="Trimeric LpxA-like enzymes"/>
    <property type="match status" value="1"/>
</dbReference>
<dbReference type="Pfam" id="PF00132">
    <property type="entry name" value="Hexapep"/>
    <property type="match status" value="2"/>
</dbReference>
<keyword evidence="2 7" id="KW-0441">Lipid A biosynthesis</keyword>
<evidence type="ECO:0000313" key="8">
    <source>
        <dbReference type="EMBL" id="QKV18106.1"/>
    </source>
</evidence>
<keyword evidence="9" id="KW-1185">Reference proteome</keyword>
<reference evidence="8 9" key="1">
    <citation type="submission" date="2020-06" db="EMBL/GenBank/DDBJ databases">
        <title>Oricola thermophila sp. nov. isolated from a tidal sediments.</title>
        <authorList>
            <person name="Kwon K.K."/>
            <person name="Yang S.-H."/>
            <person name="Park M.-J."/>
        </authorList>
    </citation>
    <scope>NUCLEOTIDE SEQUENCE [LARGE SCALE GENOMIC DNA]</scope>
    <source>
        <strain evidence="8 9">MEBiC13590</strain>
    </source>
</reference>
<dbReference type="GO" id="GO:0009245">
    <property type="term" value="P:lipid A biosynthetic process"/>
    <property type="evidence" value="ECO:0007669"/>
    <property type="project" value="UniProtKB-UniRule"/>
</dbReference>
<dbReference type="CDD" id="cd03352">
    <property type="entry name" value="LbH_LpxD"/>
    <property type="match status" value="1"/>
</dbReference>
<evidence type="ECO:0000256" key="5">
    <source>
        <dbReference type="ARBA" id="ARBA00023098"/>
    </source>
</evidence>
<dbReference type="AlphaFoldDB" id="A0A6N1VAX5"/>
<keyword evidence="1 7" id="KW-0444">Lipid biosynthesis</keyword>
<proteinExistence type="inferred from homology"/>
<evidence type="ECO:0000256" key="6">
    <source>
        <dbReference type="ARBA" id="ARBA00023315"/>
    </source>
</evidence>
<sequence length="354" mass="36118">MSTSSPQFLKPSETLSAGSAADVCGGRLVDEAQADTVIDGLSSAADPRAGSLVFVQRAGDLQRASVAAAVLCREDALEGSAGGPARIIVDNPQAAFAAIGRHLYPQALGPAAVTASGGFRPDYPGARVSKLAVLEEGVTVEPGAVIGDHVAIGRNSVIGANAVIADHCQIGRDCRIGASASLQYALLGNGVILHGGVRIGQDGFGYVPGAAGLEKMPQLGRVIVQDRVEIGANTTVDRGTIDDTVIGEGTKIDNLVQVAHNVVIGRNCAIAGHVGLSGSVTIGDGCMLGGRVGVADHVRIGSGVQIAASSGVMNDIPDGQRWAGTPAMPLKDFFRQTAKLRKLALADKKPQQDK</sequence>
<dbReference type="InterPro" id="IPR011004">
    <property type="entry name" value="Trimer_LpxA-like_sf"/>
</dbReference>
<evidence type="ECO:0000313" key="9">
    <source>
        <dbReference type="Proteomes" id="UP000509367"/>
    </source>
</evidence>